<dbReference type="AlphaFoldDB" id="A0A5N5LZ74"/>
<keyword evidence="3" id="KW-1185">Reference proteome</keyword>
<name>A0A5N5LZ74_9ROSI</name>
<sequence>MSTTATTVRTAAAMRPSPSASATTTTLENPTQQQPQTLTLRLNRPKKRVSWKEGTVDNEFMQKKSSKICCIFHKEKPFDEDDSDDDDCNHDHHEHKPDGACSSSQKNCVIGGVNSILLPTSSTIYLQDIDVYSSAVIGDGYEFMLLRLLKLGVRNILGGTSEFRVSGTAIRWFVLYWNVGDGLSEESTEFSGLIFQAEEVLKCQDALFIYLDLAANSAGEIVICRRVEERLRMLFQLED</sequence>
<dbReference type="PANTHER" id="PTHR20835">
    <property type="entry name" value="E3 UBIQUITIN-PROTEIN LIGASE PPP1R11-RELATED"/>
    <property type="match status" value="1"/>
</dbReference>
<organism evidence="2 3">
    <name type="scientific">Salix brachista</name>
    <dbReference type="NCBI Taxonomy" id="2182728"/>
    <lineage>
        <taxon>Eukaryota</taxon>
        <taxon>Viridiplantae</taxon>
        <taxon>Streptophyta</taxon>
        <taxon>Embryophyta</taxon>
        <taxon>Tracheophyta</taxon>
        <taxon>Spermatophyta</taxon>
        <taxon>Magnoliopsida</taxon>
        <taxon>eudicotyledons</taxon>
        <taxon>Gunneridae</taxon>
        <taxon>Pentapetalae</taxon>
        <taxon>rosids</taxon>
        <taxon>fabids</taxon>
        <taxon>Malpighiales</taxon>
        <taxon>Salicaceae</taxon>
        <taxon>Saliceae</taxon>
        <taxon>Salix</taxon>
    </lineage>
</organism>
<evidence type="ECO:0000256" key="1">
    <source>
        <dbReference type="SAM" id="MobiDB-lite"/>
    </source>
</evidence>
<dbReference type="EMBL" id="VDCV01000007">
    <property type="protein sequence ID" value="KAB5548234.1"/>
    <property type="molecule type" value="Genomic_DNA"/>
</dbReference>
<reference evidence="3" key="1">
    <citation type="journal article" date="2019" name="Gigascience">
        <title>De novo genome assembly of the endangered Acer yangbiense, a plant species with extremely small populations endemic to Yunnan Province, China.</title>
        <authorList>
            <person name="Yang J."/>
            <person name="Wariss H.M."/>
            <person name="Tao L."/>
            <person name="Zhang R."/>
            <person name="Yun Q."/>
            <person name="Hollingsworth P."/>
            <person name="Dao Z."/>
            <person name="Luo G."/>
            <person name="Guo H."/>
            <person name="Ma Y."/>
            <person name="Sun W."/>
        </authorList>
    </citation>
    <scope>NUCLEOTIDE SEQUENCE [LARGE SCALE GENOMIC DNA]</scope>
    <source>
        <strain evidence="3">cv. br00</strain>
    </source>
</reference>
<evidence type="ECO:0000313" key="2">
    <source>
        <dbReference type="EMBL" id="KAB5548234.1"/>
    </source>
</evidence>
<dbReference type="GO" id="GO:0004865">
    <property type="term" value="F:protein serine/threonine phosphatase inhibitor activity"/>
    <property type="evidence" value="ECO:0007669"/>
    <property type="project" value="InterPro"/>
</dbReference>
<protein>
    <submittedName>
        <fullName evidence="2">Uncharacterized protein</fullName>
    </submittedName>
</protein>
<dbReference type="PANTHER" id="PTHR20835:SF0">
    <property type="entry name" value="E3 UBIQUITIN-PROTEIN LIGASE PPP1R11"/>
    <property type="match status" value="1"/>
</dbReference>
<proteinExistence type="predicted"/>
<dbReference type="Pfam" id="PF07491">
    <property type="entry name" value="PPI_Ypi1"/>
    <property type="match status" value="1"/>
</dbReference>
<dbReference type="GO" id="GO:0008157">
    <property type="term" value="F:protein phosphatase 1 binding"/>
    <property type="evidence" value="ECO:0007669"/>
    <property type="project" value="TreeGrafter"/>
</dbReference>
<feature type="region of interest" description="Disordered" evidence="1">
    <location>
        <begin position="1"/>
        <end position="36"/>
    </location>
</feature>
<accession>A0A5N5LZ74</accession>
<comment type="caution">
    <text evidence="2">The sequence shown here is derived from an EMBL/GenBank/DDBJ whole genome shotgun (WGS) entry which is preliminary data.</text>
</comment>
<feature type="region of interest" description="Disordered" evidence="1">
    <location>
        <begin position="81"/>
        <end position="103"/>
    </location>
</feature>
<gene>
    <name evidence="2" type="ORF">DKX38_011640</name>
</gene>
<dbReference type="InterPro" id="IPR011107">
    <property type="entry name" value="PPI_Ypi1"/>
</dbReference>
<evidence type="ECO:0000313" key="3">
    <source>
        <dbReference type="Proteomes" id="UP000326939"/>
    </source>
</evidence>
<dbReference type="GO" id="GO:0005634">
    <property type="term" value="C:nucleus"/>
    <property type="evidence" value="ECO:0007669"/>
    <property type="project" value="TreeGrafter"/>
</dbReference>
<dbReference type="Proteomes" id="UP000326939">
    <property type="component" value="Chromosome 7"/>
</dbReference>
<feature type="compositionally biased region" description="Basic and acidic residues" evidence="1">
    <location>
        <begin position="89"/>
        <end position="98"/>
    </location>
</feature>